<dbReference type="KEGG" id="kuy:FY550_02770"/>
<name>A0A1S1NLL9_9GAMM</name>
<feature type="compositionally biased region" description="Basic and acidic residues" evidence="1">
    <location>
        <begin position="76"/>
        <end position="85"/>
    </location>
</feature>
<evidence type="ECO:0000313" key="3">
    <source>
        <dbReference type="Proteomes" id="UP000322553"/>
    </source>
</evidence>
<dbReference type="Proteomes" id="UP000322553">
    <property type="component" value="Chromosome"/>
</dbReference>
<gene>
    <name evidence="2" type="ORF">FY550_02770</name>
</gene>
<dbReference type="OrthoDB" id="6166220at2"/>
<evidence type="ECO:0000256" key="1">
    <source>
        <dbReference type="SAM" id="MobiDB-lite"/>
    </source>
</evidence>
<evidence type="ECO:0000313" key="2">
    <source>
        <dbReference type="EMBL" id="QEL10161.1"/>
    </source>
</evidence>
<keyword evidence="3" id="KW-1185">Reference proteome</keyword>
<dbReference type="RefSeq" id="WP_070981498.1">
    <property type="nucleotide sequence ID" value="NZ_CP043420.1"/>
</dbReference>
<feature type="region of interest" description="Disordered" evidence="1">
    <location>
        <begin position="64"/>
        <end position="101"/>
    </location>
</feature>
<proteinExistence type="predicted"/>
<accession>A0A1S1NLL9</accession>
<organism evidence="2 3">
    <name type="scientific">Kushneria phosphatilytica</name>
    <dbReference type="NCBI Taxonomy" id="657387"/>
    <lineage>
        <taxon>Bacteria</taxon>
        <taxon>Pseudomonadati</taxon>
        <taxon>Pseudomonadota</taxon>
        <taxon>Gammaproteobacteria</taxon>
        <taxon>Oceanospirillales</taxon>
        <taxon>Halomonadaceae</taxon>
        <taxon>Kushneria</taxon>
    </lineage>
</organism>
<dbReference type="AlphaFoldDB" id="A0A1S1NLL9"/>
<protein>
    <submittedName>
        <fullName evidence="2">Uncharacterized protein</fullName>
    </submittedName>
</protein>
<sequence>MEIRTDRAVVTPEGESFGRVVSADERYVKIETASGKHRWIPRELMREEADRLVADQAINRRARIEEADPDIDMSDGSERVDEAVRETFPASDPPDFTSDRK</sequence>
<dbReference type="EMBL" id="CP043420">
    <property type="protein sequence ID" value="QEL10161.1"/>
    <property type="molecule type" value="Genomic_DNA"/>
</dbReference>
<reference evidence="2 3" key="1">
    <citation type="submission" date="2019-08" db="EMBL/GenBank/DDBJ databases">
        <title>Complete genome sequence of Kushneria sp. YCWA18, a halophilic phosphate-solubilizing bacterium isolated from Daqiao saltern in China.</title>
        <authorList>
            <person name="Du G.-X."/>
            <person name="Qu L.-Y."/>
        </authorList>
    </citation>
    <scope>NUCLEOTIDE SEQUENCE [LARGE SCALE GENOMIC DNA]</scope>
    <source>
        <strain evidence="2 3">YCWA18</strain>
    </source>
</reference>